<evidence type="ECO:0000313" key="2">
    <source>
        <dbReference type="Proteomes" id="UP000214720"/>
    </source>
</evidence>
<sequence length="77" mass="8644">MLFMLKSGKILSTERIEKIEAIDHSRGPDALTPEFNSQVFFAQRNELCGQELPDTVEEIMEAYDDQVWKLQGSGGPG</sequence>
<proteinExistence type="predicted"/>
<name>A0A226X663_CABSO</name>
<evidence type="ECO:0000313" key="1">
    <source>
        <dbReference type="EMBL" id="OXC78639.1"/>
    </source>
</evidence>
<reference evidence="2" key="1">
    <citation type="submission" date="2017-01" db="EMBL/GenBank/DDBJ databases">
        <title>Genome Analysis of Deinococcus marmoris KOPRI26562.</title>
        <authorList>
            <person name="Kim J.H."/>
            <person name="Oh H.-M."/>
        </authorList>
    </citation>
    <scope>NUCLEOTIDE SEQUENCE [LARGE SCALE GENOMIC DNA]</scope>
    <source>
        <strain evidence="2">PAMC 26633</strain>
    </source>
</reference>
<protein>
    <submittedName>
        <fullName evidence="1">Uncharacterized protein</fullName>
    </submittedName>
</protein>
<dbReference type="RefSeq" id="WP_089160535.1">
    <property type="nucleotide sequence ID" value="NZ_MTHB01000057.1"/>
</dbReference>
<dbReference type="AlphaFoldDB" id="A0A226X663"/>
<organism evidence="1 2">
    <name type="scientific">Caballeronia sordidicola</name>
    <name type="common">Burkholderia sordidicola</name>
    <dbReference type="NCBI Taxonomy" id="196367"/>
    <lineage>
        <taxon>Bacteria</taxon>
        <taxon>Pseudomonadati</taxon>
        <taxon>Pseudomonadota</taxon>
        <taxon>Betaproteobacteria</taxon>
        <taxon>Burkholderiales</taxon>
        <taxon>Burkholderiaceae</taxon>
        <taxon>Caballeronia</taxon>
    </lineage>
</organism>
<gene>
    <name evidence="1" type="ORF">BSU04_10945</name>
</gene>
<comment type="caution">
    <text evidence="1">The sequence shown here is derived from an EMBL/GenBank/DDBJ whole genome shotgun (WGS) entry which is preliminary data.</text>
</comment>
<accession>A0A226X663</accession>
<dbReference type="EMBL" id="MTHB01000057">
    <property type="protein sequence ID" value="OXC78639.1"/>
    <property type="molecule type" value="Genomic_DNA"/>
</dbReference>
<dbReference type="Proteomes" id="UP000214720">
    <property type="component" value="Unassembled WGS sequence"/>
</dbReference>